<dbReference type="PANTHER" id="PTHR24351">
    <property type="entry name" value="RIBOSOMAL PROTEIN S6 KINASE"/>
    <property type="match status" value="1"/>
</dbReference>
<dbReference type="InterPro" id="IPR000719">
    <property type="entry name" value="Prot_kinase_dom"/>
</dbReference>
<keyword evidence="1" id="KW-0723">Serine/threonine-protein kinase</keyword>
<keyword evidence="5" id="KW-0067">ATP-binding</keyword>
<evidence type="ECO:0000313" key="9">
    <source>
        <dbReference type="Proteomes" id="UP001648503"/>
    </source>
</evidence>
<dbReference type="InterPro" id="IPR008271">
    <property type="entry name" value="Ser/Thr_kinase_AS"/>
</dbReference>
<dbReference type="Proteomes" id="UP001648503">
    <property type="component" value="Unassembled WGS sequence"/>
</dbReference>
<name>A0ABQ8FFL1_9FUNG</name>
<keyword evidence="3" id="KW-0547">Nucleotide-binding</keyword>
<keyword evidence="2" id="KW-0808">Transferase</keyword>
<feature type="domain" description="Protein kinase" evidence="7">
    <location>
        <begin position="234"/>
        <end position="489"/>
    </location>
</feature>
<comment type="caution">
    <text evidence="8">The sequence shown here is derived from an EMBL/GenBank/DDBJ whole genome shotgun (WGS) entry which is preliminary data.</text>
</comment>
<dbReference type="Gene3D" id="3.30.200.20">
    <property type="entry name" value="Phosphorylase Kinase, domain 1"/>
    <property type="match status" value="1"/>
</dbReference>
<keyword evidence="9" id="KW-1185">Reference proteome</keyword>
<feature type="region of interest" description="Disordered" evidence="6">
    <location>
        <begin position="196"/>
        <end position="220"/>
    </location>
</feature>
<organism evidence="8 9">
    <name type="scientific">Batrachochytrium salamandrivorans</name>
    <dbReference type="NCBI Taxonomy" id="1357716"/>
    <lineage>
        <taxon>Eukaryota</taxon>
        <taxon>Fungi</taxon>
        <taxon>Fungi incertae sedis</taxon>
        <taxon>Chytridiomycota</taxon>
        <taxon>Chytridiomycota incertae sedis</taxon>
        <taxon>Chytridiomycetes</taxon>
        <taxon>Rhizophydiales</taxon>
        <taxon>Rhizophydiales incertae sedis</taxon>
        <taxon>Batrachochytrium</taxon>
    </lineage>
</organism>
<dbReference type="Pfam" id="PF00069">
    <property type="entry name" value="Pkinase"/>
    <property type="match status" value="1"/>
</dbReference>
<evidence type="ECO:0000256" key="6">
    <source>
        <dbReference type="SAM" id="MobiDB-lite"/>
    </source>
</evidence>
<feature type="compositionally biased region" description="Polar residues" evidence="6">
    <location>
        <begin position="197"/>
        <end position="211"/>
    </location>
</feature>
<evidence type="ECO:0000313" key="8">
    <source>
        <dbReference type="EMBL" id="KAH6597462.1"/>
    </source>
</evidence>
<protein>
    <recommendedName>
        <fullName evidence="7">Protein kinase domain-containing protein</fullName>
    </recommendedName>
</protein>
<dbReference type="SMART" id="SM00220">
    <property type="entry name" value="S_TKc"/>
    <property type="match status" value="1"/>
</dbReference>
<dbReference type="PROSITE" id="PS50011">
    <property type="entry name" value="PROTEIN_KINASE_DOM"/>
    <property type="match status" value="1"/>
</dbReference>
<evidence type="ECO:0000256" key="2">
    <source>
        <dbReference type="ARBA" id="ARBA00022679"/>
    </source>
</evidence>
<dbReference type="InterPro" id="IPR011009">
    <property type="entry name" value="Kinase-like_dom_sf"/>
</dbReference>
<accession>A0ABQ8FFL1</accession>
<dbReference type="SUPFAM" id="SSF56112">
    <property type="entry name" value="Protein kinase-like (PK-like)"/>
    <property type="match status" value="1"/>
</dbReference>
<keyword evidence="4" id="KW-0418">Kinase</keyword>
<evidence type="ECO:0000256" key="3">
    <source>
        <dbReference type="ARBA" id="ARBA00022741"/>
    </source>
</evidence>
<dbReference type="EMBL" id="JAFCIX010000143">
    <property type="protein sequence ID" value="KAH6597462.1"/>
    <property type="molecule type" value="Genomic_DNA"/>
</dbReference>
<dbReference type="InterPro" id="IPR045270">
    <property type="entry name" value="STKc_AGC"/>
</dbReference>
<reference evidence="8 9" key="1">
    <citation type="submission" date="2021-02" db="EMBL/GenBank/DDBJ databases">
        <title>Variation within the Batrachochytrium salamandrivorans European outbreak.</title>
        <authorList>
            <person name="Kelly M."/>
            <person name="Pasmans F."/>
            <person name="Shea T.P."/>
            <person name="Munoz J.F."/>
            <person name="Carranza S."/>
            <person name="Cuomo C.A."/>
            <person name="Martel A."/>
        </authorList>
    </citation>
    <scope>NUCLEOTIDE SEQUENCE [LARGE SCALE GENOMIC DNA]</scope>
    <source>
        <strain evidence="8 9">AMFP18/2</strain>
    </source>
</reference>
<evidence type="ECO:0000256" key="1">
    <source>
        <dbReference type="ARBA" id="ARBA00022527"/>
    </source>
</evidence>
<evidence type="ECO:0000259" key="7">
    <source>
        <dbReference type="PROSITE" id="PS50011"/>
    </source>
</evidence>
<dbReference type="CDD" id="cd05123">
    <property type="entry name" value="STKc_AGC"/>
    <property type="match status" value="1"/>
</dbReference>
<gene>
    <name evidence="8" type="ORF">BASA50_004379</name>
</gene>
<dbReference type="PROSITE" id="PS00108">
    <property type="entry name" value="PROTEIN_KINASE_ST"/>
    <property type="match status" value="1"/>
</dbReference>
<proteinExistence type="predicted"/>
<evidence type="ECO:0000256" key="5">
    <source>
        <dbReference type="ARBA" id="ARBA00022840"/>
    </source>
</evidence>
<evidence type="ECO:0000256" key="4">
    <source>
        <dbReference type="ARBA" id="ARBA00022777"/>
    </source>
</evidence>
<sequence>MQIGKSIFKKRASVLSSSDFIVEPPAVIHHRFSQTTVIENGGEEKQSKLKCIKTKILYTIKRIGAICCLLARKNSEPGEQKATTEIALQNMSEHNEASQASLVSFTLPESLVAPMAALAVKSAKPAPMSDSVVRATELSPLADLVASPTAPAPLHRAAHISSVLESPVAPSCLVRQKVISGNIDQAVDNALHEAQNAAPTTQPSHVRTSNEPCLPPPLLPPSTTTTTMRCWKDLRILRKLDDGLTARVFVARGRTKPVRNVALKVMCKQNLIEKGLMEQIQQERHILEELRHSLIIHLHSSFETHSKLVYVFEYAEGGTLHDLLAWKKILTEKQAQFYIAELVEAIGYMHEHRIIHRDLKPDNVLLSQSGHIKLADFGMSARIDSIETSGSGGTILFMAPEALRDNIYSTGVDWWALGTIAYSMVTGRLAYYGDSREEMLKDIDYNDIFHGQIPEGPMSDFLRSLLETNPYKRLGYYFDQAEIKVHAWFSDIDWKQVPTLGLVPPILPRTYSYSPMSWSAYVHKPWRKILEAEEMK</sequence>
<dbReference type="Gene3D" id="1.10.510.10">
    <property type="entry name" value="Transferase(Phosphotransferase) domain 1"/>
    <property type="match status" value="1"/>
</dbReference>